<organism evidence="8 9">
    <name type="scientific">Stemphylium lycopersici</name>
    <name type="common">Tomato gray leaf spot disease fungus</name>
    <name type="synonym">Thyrospora lycopersici</name>
    <dbReference type="NCBI Taxonomy" id="183478"/>
    <lineage>
        <taxon>Eukaryota</taxon>
        <taxon>Fungi</taxon>
        <taxon>Dikarya</taxon>
        <taxon>Ascomycota</taxon>
        <taxon>Pezizomycotina</taxon>
        <taxon>Dothideomycetes</taxon>
        <taxon>Pleosporomycetidae</taxon>
        <taxon>Pleosporales</taxon>
        <taxon>Pleosporineae</taxon>
        <taxon>Pleosporaceae</taxon>
        <taxon>Stemphylium</taxon>
    </lineage>
</organism>
<gene>
    <name evidence="8" type="ORF">DDE83_004109</name>
</gene>
<name>A0A364N5H0_STELY</name>
<dbReference type="Proteomes" id="UP000249619">
    <property type="component" value="Unassembled WGS sequence"/>
</dbReference>
<comment type="subcellular location">
    <subcellularLocation>
        <location evidence="1">Membrane</location>
        <topology evidence="1">Multi-pass membrane protein</topology>
    </subcellularLocation>
</comment>
<evidence type="ECO:0000256" key="6">
    <source>
        <dbReference type="SAM" id="Phobius"/>
    </source>
</evidence>
<accession>A0A364N5H0</accession>
<dbReference type="AlphaFoldDB" id="A0A364N5H0"/>
<dbReference type="PANTHER" id="PTHR33048">
    <property type="entry name" value="PTH11-LIKE INTEGRAL MEMBRANE PROTEIN (AFU_ORTHOLOGUE AFUA_5G11245)"/>
    <property type="match status" value="1"/>
</dbReference>
<comment type="similarity">
    <text evidence="5">Belongs to the SAT4 family.</text>
</comment>
<evidence type="ECO:0000256" key="5">
    <source>
        <dbReference type="ARBA" id="ARBA00038359"/>
    </source>
</evidence>
<dbReference type="InterPro" id="IPR049326">
    <property type="entry name" value="Rhodopsin_dom_fungi"/>
</dbReference>
<sequence>MPDAKLPNGNSEGIKKSSNSFSQTTVLTVGYVAVSVVSAMVIARVILQITRPRKLGAEDYCVFLAYAFFVSQCALYIAIAPLSDRVMAVQEGKAAYYPELIHEGILLGKLYFPALLIFWVILWLIKLGLLLLYRRLMVGLPGYYQKIWWSIVVFCGITQVGNIVCYIESCETIDGFFNGGCHDKVRQFMSVWYSYAADTLTNVMSIHALFASALVCIMIATLRAAQITANTIRTDADTDGTWLAVWGMAECAVAVVIGLTPSFAILIRTNRKEIKTSGHDDGEFQLTTIGGSGGTGNKKRALDIWISFDNSQEGLARRQDAASFTADSYDDGSRPGTAI</sequence>
<evidence type="ECO:0000313" key="9">
    <source>
        <dbReference type="Proteomes" id="UP000249619"/>
    </source>
</evidence>
<dbReference type="Pfam" id="PF20684">
    <property type="entry name" value="Fung_rhodopsin"/>
    <property type="match status" value="1"/>
</dbReference>
<keyword evidence="3 6" id="KW-1133">Transmembrane helix</keyword>
<evidence type="ECO:0000256" key="1">
    <source>
        <dbReference type="ARBA" id="ARBA00004141"/>
    </source>
</evidence>
<evidence type="ECO:0000259" key="7">
    <source>
        <dbReference type="Pfam" id="PF20684"/>
    </source>
</evidence>
<proteinExistence type="inferred from homology"/>
<keyword evidence="2 6" id="KW-0812">Transmembrane</keyword>
<dbReference type="EMBL" id="QGDH01000049">
    <property type="protein sequence ID" value="RAR12577.1"/>
    <property type="molecule type" value="Genomic_DNA"/>
</dbReference>
<keyword evidence="9" id="KW-1185">Reference proteome</keyword>
<comment type="caution">
    <text evidence="8">The sequence shown here is derived from an EMBL/GenBank/DDBJ whole genome shotgun (WGS) entry which is preliminary data.</text>
</comment>
<keyword evidence="4 6" id="KW-0472">Membrane</keyword>
<feature type="transmembrane region" description="Helical" evidence="6">
    <location>
        <begin position="26"/>
        <end position="47"/>
    </location>
</feature>
<dbReference type="STRING" id="183478.A0A364N5H0"/>
<dbReference type="GO" id="GO:0016020">
    <property type="term" value="C:membrane"/>
    <property type="evidence" value="ECO:0007669"/>
    <property type="project" value="UniProtKB-SubCell"/>
</dbReference>
<evidence type="ECO:0000256" key="2">
    <source>
        <dbReference type="ARBA" id="ARBA00022692"/>
    </source>
</evidence>
<evidence type="ECO:0000256" key="3">
    <source>
        <dbReference type="ARBA" id="ARBA00022989"/>
    </source>
</evidence>
<reference evidence="9" key="1">
    <citation type="submission" date="2018-05" db="EMBL/GenBank/DDBJ databases">
        <title>Draft genome sequence of Stemphylium lycopersici strain CIDEFI 213.</title>
        <authorList>
            <person name="Medina R."/>
            <person name="Franco M.E.E."/>
            <person name="Lucentini C.G."/>
            <person name="Saparrat M.C.N."/>
            <person name="Balatti P.A."/>
        </authorList>
    </citation>
    <scope>NUCLEOTIDE SEQUENCE [LARGE SCALE GENOMIC DNA]</scope>
    <source>
        <strain evidence="9">CIDEFI 213</strain>
    </source>
</reference>
<dbReference type="PANTHER" id="PTHR33048:SF146">
    <property type="entry name" value="INTEGRAL MEMBRANE PROTEIN"/>
    <property type="match status" value="1"/>
</dbReference>
<dbReference type="InterPro" id="IPR052337">
    <property type="entry name" value="SAT4-like"/>
</dbReference>
<protein>
    <submittedName>
        <fullName evidence="8">Cfem domain-containing protein</fullName>
    </submittedName>
</protein>
<feature type="transmembrane region" description="Helical" evidence="6">
    <location>
        <begin position="59"/>
        <end position="79"/>
    </location>
</feature>
<evidence type="ECO:0000256" key="4">
    <source>
        <dbReference type="ARBA" id="ARBA00023136"/>
    </source>
</evidence>
<feature type="transmembrane region" description="Helical" evidence="6">
    <location>
        <begin position="242"/>
        <end position="267"/>
    </location>
</feature>
<feature type="transmembrane region" description="Helical" evidence="6">
    <location>
        <begin position="199"/>
        <end position="222"/>
    </location>
</feature>
<feature type="transmembrane region" description="Helical" evidence="6">
    <location>
        <begin position="110"/>
        <end position="133"/>
    </location>
</feature>
<feature type="domain" description="Rhodopsin" evidence="7">
    <location>
        <begin position="43"/>
        <end position="197"/>
    </location>
</feature>
<evidence type="ECO:0000313" key="8">
    <source>
        <dbReference type="EMBL" id="RAR12577.1"/>
    </source>
</evidence>